<dbReference type="EMBL" id="FOBB01000002">
    <property type="protein sequence ID" value="SEL41956.1"/>
    <property type="molecule type" value="Genomic_DNA"/>
</dbReference>
<protein>
    <submittedName>
        <fullName evidence="1">Uncharacterized protein</fullName>
    </submittedName>
</protein>
<proteinExistence type="predicted"/>
<reference evidence="1 2" key="1">
    <citation type="submission" date="2016-10" db="EMBL/GenBank/DDBJ databases">
        <authorList>
            <person name="de Groot N.N."/>
        </authorList>
    </citation>
    <scope>NUCLEOTIDE SEQUENCE [LARGE SCALE GENOMIC DNA]</scope>
    <source>
        <strain evidence="1 2">DSM 21039</strain>
    </source>
</reference>
<evidence type="ECO:0000313" key="2">
    <source>
        <dbReference type="Proteomes" id="UP000198984"/>
    </source>
</evidence>
<organism evidence="1 2">
    <name type="scientific">Chitinophaga rupis</name>
    <dbReference type="NCBI Taxonomy" id="573321"/>
    <lineage>
        <taxon>Bacteria</taxon>
        <taxon>Pseudomonadati</taxon>
        <taxon>Bacteroidota</taxon>
        <taxon>Chitinophagia</taxon>
        <taxon>Chitinophagales</taxon>
        <taxon>Chitinophagaceae</taxon>
        <taxon>Chitinophaga</taxon>
    </lineage>
</organism>
<gene>
    <name evidence="1" type="ORF">SAMN04488505_102229</name>
</gene>
<sequence length="32" mass="3389">MESMTANVPTDTNHASEITAVRIDGLGLTTIE</sequence>
<accession>A0A1H7Q296</accession>
<keyword evidence="2" id="KW-1185">Reference proteome</keyword>
<dbReference type="AlphaFoldDB" id="A0A1H7Q296"/>
<dbReference type="Proteomes" id="UP000198984">
    <property type="component" value="Unassembled WGS sequence"/>
</dbReference>
<name>A0A1H7Q296_9BACT</name>
<evidence type="ECO:0000313" key="1">
    <source>
        <dbReference type="EMBL" id="SEL41956.1"/>
    </source>
</evidence>